<protein>
    <submittedName>
        <fullName evidence="2">DUF4440 domain-containing protein</fullName>
    </submittedName>
</protein>
<evidence type="ECO:0000259" key="1">
    <source>
        <dbReference type="Pfam" id="PF12680"/>
    </source>
</evidence>
<dbReference type="STRING" id="643674.PAEH1_09845"/>
<dbReference type="SUPFAM" id="SSF54427">
    <property type="entry name" value="NTF2-like"/>
    <property type="match status" value="1"/>
</dbReference>
<name>A0A1U9K169_9BURK</name>
<sequence>MSEKNLALLKEFAAAWNRHDVEALMSMMTEDCVFHTVAGDGLRGTTHTGQAAVAKAFEQAWLTCPDAQWTDFIAQVVDDFGFYSTTYSGTTADGMRTEARMVDLITFRDGKIAIKDAYRKNRPAFKSE</sequence>
<dbReference type="KEGG" id="phn:PAEH1_09845"/>
<proteinExistence type="predicted"/>
<dbReference type="EMBL" id="CP019697">
    <property type="protein sequence ID" value="AQS51785.1"/>
    <property type="molecule type" value="Genomic_DNA"/>
</dbReference>
<gene>
    <name evidence="2" type="ORF">PAEH1_09845</name>
</gene>
<dbReference type="OrthoDB" id="13610at2"/>
<dbReference type="Gene3D" id="3.10.450.50">
    <property type="match status" value="1"/>
</dbReference>
<evidence type="ECO:0000313" key="3">
    <source>
        <dbReference type="Proteomes" id="UP000189369"/>
    </source>
</evidence>
<feature type="domain" description="SnoaL-like" evidence="1">
    <location>
        <begin position="10"/>
        <end position="113"/>
    </location>
</feature>
<dbReference type="InterPro" id="IPR037401">
    <property type="entry name" value="SnoaL-like"/>
</dbReference>
<accession>A0A1U9K169</accession>
<dbReference type="Pfam" id="PF12680">
    <property type="entry name" value="SnoaL_2"/>
    <property type="match status" value="1"/>
</dbReference>
<organism evidence="2 3">
    <name type="scientific">Paenalcaligenes hominis</name>
    <dbReference type="NCBI Taxonomy" id="643674"/>
    <lineage>
        <taxon>Bacteria</taxon>
        <taxon>Pseudomonadati</taxon>
        <taxon>Pseudomonadota</taxon>
        <taxon>Betaproteobacteria</taxon>
        <taxon>Burkholderiales</taxon>
        <taxon>Alcaligenaceae</taxon>
        <taxon>Paenalcaligenes</taxon>
    </lineage>
</organism>
<dbReference type="Proteomes" id="UP000189369">
    <property type="component" value="Chromosome"/>
</dbReference>
<reference evidence="2 3" key="1">
    <citation type="submission" date="2017-01" db="EMBL/GenBank/DDBJ databases">
        <title>Complete Genome Sequence of Paenalcaligenes hominis, Isolated from a paraplegic Patient with neurogenic bladder.</title>
        <authorList>
            <person name="Mukhopadhyay R."/>
            <person name="Joaquin J."/>
            <person name="Hogue R."/>
            <person name="Kilaru A."/>
            <person name="Jospin G."/>
            <person name="Mars K."/>
            <person name="Eisen J.A."/>
            <person name="Chaturvedi V."/>
        </authorList>
    </citation>
    <scope>NUCLEOTIDE SEQUENCE [LARGE SCALE GENOMIC DNA]</scope>
    <source>
        <strain evidence="2 3">15S00501</strain>
    </source>
</reference>
<dbReference type="AlphaFoldDB" id="A0A1U9K169"/>
<evidence type="ECO:0000313" key="2">
    <source>
        <dbReference type="EMBL" id="AQS51785.1"/>
    </source>
</evidence>
<dbReference type="InterPro" id="IPR032710">
    <property type="entry name" value="NTF2-like_dom_sf"/>
</dbReference>